<dbReference type="AlphaFoldDB" id="A0A813VZX8"/>
<evidence type="ECO:0000259" key="1">
    <source>
        <dbReference type="Pfam" id="PF13175"/>
    </source>
</evidence>
<dbReference type="GO" id="GO:0005524">
    <property type="term" value="F:ATP binding"/>
    <property type="evidence" value="ECO:0007669"/>
    <property type="project" value="InterPro"/>
</dbReference>
<proteinExistence type="predicted"/>
<sequence length="865" mass="102096">METIENYIPSYFKGFEWTSIPNFSLITGKNGIGKSKLLKLIRYKLNKYSLSDIQLSISESGKLLSFKNSLQNTTCYQSSNQDQIKKIKCHLVHFDGNFHDLKGEKYDENERNTLAENKEIHFFKIQNDKISDDDDFRKLLQIKGLIDFILEFKKIKISIDDDNDTTKIKSENLKSINTELENFFSQNKKVFENSLKICENFNDDNNNFLFRIEISDLNKLGNNNINNLINCDIIDYCIEMDKKVNRFEIKIKIKKSENSVFDDKWKSTSEIKSYEKDKYIIERGDRKIYIKDLSCGEQVILYLKLFSIIANDTDLNTKFQKLNGNVLLLLEEPDSFLNPSILYSIMKIIKEDIAEKLDIQVIMTTHNPITISFMEILSKNDTNSSFDIFILKLNDNCLEIKKSENRTEIGKKEFSKLIHNELNLNLINVNLPFKIVFVEGIDKTFYEMNHEFLLKNDPRFSSIKSDSNLQIIFRPVGTESTSSCEQIKDILRKIGRDYELNQIIFGIIDRDANTKKEVEDLINEIANLQVLGRYEKENYIFDPLYALFANRKHHILGELKVKLDHNDSLKLKDINEMIELLSINKNYLECLLNRFYNFISFEFYQIKYIIENQITDESALQTFDCFVSIRFKINEIYNKLKTKNYFKDSRVNTKELYDFYSNIEKETFLKFFDTKKNKLDFLLDGKDNASFYFLSNEGFEKKELNYPAFFLETKAKTNTKKQRALIEIYETLNIYSHDILKETNSTENNNQNLNEIIIENNNENLINEAIGKENLKNEILEGIKILQLLFQFKKKLDSKTDLQNDFDELIEIIENMNKEEIKKFNLYKENKKKQHERNAKFEMSFVSEDIYKIFEYLYKQGPAAE</sequence>
<dbReference type="GO" id="GO:0016887">
    <property type="term" value="F:ATP hydrolysis activity"/>
    <property type="evidence" value="ECO:0007669"/>
    <property type="project" value="InterPro"/>
</dbReference>
<dbReference type="Gene3D" id="3.40.50.300">
    <property type="entry name" value="P-loop containing nucleotide triphosphate hydrolases"/>
    <property type="match status" value="1"/>
</dbReference>
<gene>
    <name evidence="2" type="ORF">OXX778_LOCUS8796</name>
</gene>
<evidence type="ECO:0000313" key="3">
    <source>
        <dbReference type="Proteomes" id="UP000663879"/>
    </source>
</evidence>
<comment type="caution">
    <text evidence="2">The sequence shown here is derived from an EMBL/GenBank/DDBJ whole genome shotgun (WGS) entry which is preliminary data.</text>
</comment>
<dbReference type="OrthoDB" id="10639707at2759"/>
<organism evidence="2 3">
    <name type="scientific">Brachionus calyciflorus</name>
    <dbReference type="NCBI Taxonomy" id="104777"/>
    <lineage>
        <taxon>Eukaryota</taxon>
        <taxon>Metazoa</taxon>
        <taxon>Spiralia</taxon>
        <taxon>Gnathifera</taxon>
        <taxon>Rotifera</taxon>
        <taxon>Eurotatoria</taxon>
        <taxon>Monogononta</taxon>
        <taxon>Pseudotrocha</taxon>
        <taxon>Ploima</taxon>
        <taxon>Brachionidae</taxon>
        <taxon>Brachionus</taxon>
    </lineage>
</organism>
<keyword evidence="3" id="KW-1185">Reference proteome</keyword>
<dbReference type="InterPro" id="IPR027417">
    <property type="entry name" value="P-loop_NTPase"/>
</dbReference>
<protein>
    <recommendedName>
        <fullName evidence="1">Endonuclease GajA/Old nuclease/RecF-like AAA domain-containing protein</fullName>
    </recommendedName>
</protein>
<name>A0A813VZX8_9BILA</name>
<reference evidence="2" key="1">
    <citation type="submission" date="2021-02" db="EMBL/GenBank/DDBJ databases">
        <authorList>
            <person name="Nowell W R."/>
        </authorList>
    </citation>
    <scope>NUCLEOTIDE SEQUENCE</scope>
    <source>
        <strain evidence="2">Ploen Becks lab</strain>
    </source>
</reference>
<accession>A0A813VZX8</accession>
<dbReference type="Proteomes" id="UP000663879">
    <property type="component" value="Unassembled WGS sequence"/>
</dbReference>
<dbReference type="SUPFAM" id="SSF52540">
    <property type="entry name" value="P-loop containing nucleoside triphosphate hydrolases"/>
    <property type="match status" value="1"/>
</dbReference>
<dbReference type="InterPro" id="IPR041685">
    <property type="entry name" value="AAA_GajA/Old/RecF-like"/>
</dbReference>
<evidence type="ECO:0000313" key="2">
    <source>
        <dbReference type="EMBL" id="CAF0847940.1"/>
    </source>
</evidence>
<dbReference type="EMBL" id="CAJNOC010001243">
    <property type="protein sequence ID" value="CAF0847940.1"/>
    <property type="molecule type" value="Genomic_DNA"/>
</dbReference>
<dbReference type="Pfam" id="PF13175">
    <property type="entry name" value="AAA_15"/>
    <property type="match status" value="1"/>
</dbReference>
<feature type="domain" description="Endonuclease GajA/Old nuclease/RecF-like AAA" evidence="1">
    <location>
        <begin position="12"/>
        <end position="369"/>
    </location>
</feature>